<dbReference type="GO" id="GO:0005829">
    <property type="term" value="C:cytosol"/>
    <property type="evidence" value="ECO:0007669"/>
    <property type="project" value="TreeGrafter"/>
</dbReference>
<sequence>MVVFGKQVVLHMLTHYPQSISTFYLAREVDRKLFNLFKAHKRRYASQIVALDFKKAQAMAKGNNHQGFLAQVLPPKLSTLEEIKQLNKILVLCGLSDVGNVGALFRSVAGLGFEGVILDTPMPYEGLVRSSLGALYDVPFCVRKNVLDTICELKGAGVSCYGAHLQGQDVREVVFTKRVALFLGSEGEGLSSRVLDKMDCCVHIKMHGKMDSLNVSVAGAILMDRVRG</sequence>
<dbReference type="Gene3D" id="3.40.1280.10">
    <property type="match status" value="1"/>
</dbReference>
<keyword evidence="5" id="KW-1185">Reference proteome</keyword>
<dbReference type="SUPFAM" id="SSF55315">
    <property type="entry name" value="L30e-like"/>
    <property type="match status" value="1"/>
</dbReference>
<dbReference type="InterPro" id="IPR029028">
    <property type="entry name" value="Alpha/beta_knot_MTases"/>
</dbReference>
<dbReference type="Proteomes" id="UP000319322">
    <property type="component" value="Unassembled WGS sequence"/>
</dbReference>
<dbReference type="GO" id="GO:0003723">
    <property type="term" value="F:RNA binding"/>
    <property type="evidence" value="ECO:0007669"/>
    <property type="project" value="InterPro"/>
</dbReference>
<evidence type="ECO:0000256" key="2">
    <source>
        <dbReference type="ARBA" id="ARBA00022679"/>
    </source>
</evidence>
<reference evidence="4 5" key="1">
    <citation type="submission" date="2019-07" db="EMBL/GenBank/DDBJ databases">
        <title>Helicobacter labacensis sp. nov., Helicobacter mehlei sp. nov. and Helicobacter vulpis sp. nov., isolated from gastric mucosa of red fox (Vulpis vulpis).</title>
        <authorList>
            <person name="Kusar D."/>
            <person name="Gruntar I."/>
            <person name="Pate M."/>
            <person name="Zajc U."/>
            <person name="Ocepek M."/>
        </authorList>
    </citation>
    <scope>NUCLEOTIDE SEQUENCE [LARGE SCALE GENOMIC DNA]</scope>
    <source>
        <strain evidence="4 5">L8b</strain>
    </source>
</reference>
<dbReference type="PANTHER" id="PTHR46429">
    <property type="entry name" value="23S RRNA (GUANOSINE-2'-O-)-METHYLTRANSFERASE RLMB"/>
    <property type="match status" value="1"/>
</dbReference>
<keyword evidence="1 4" id="KW-0489">Methyltransferase</keyword>
<evidence type="ECO:0000259" key="3">
    <source>
        <dbReference type="SMART" id="SM00967"/>
    </source>
</evidence>
<dbReference type="SMART" id="SM00967">
    <property type="entry name" value="SpoU_sub_bind"/>
    <property type="match status" value="1"/>
</dbReference>
<dbReference type="GO" id="GO:0008173">
    <property type="term" value="F:RNA methyltransferase activity"/>
    <property type="evidence" value="ECO:0007669"/>
    <property type="project" value="InterPro"/>
</dbReference>
<dbReference type="AlphaFoldDB" id="A0A553USC3"/>
<dbReference type="InterPro" id="IPR013123">
    <property type="entry name" value="SpoU_subst-bd"/>
</dbReference>
<protein>
    <submittedName>
        <fullName evidence="4">23S rRNA (Guanosine(2251)-2'-O)-methyltransferase RlmB</fullName>
    </submittedName>
</protein>
<reference evidence="4 5" key="3">
    <citation type="submission" date="2019-07" db="EMBL/GenBank/DDBJ databases">
        <authorList>
            <person name="Papic B."/>
        </authorList>
    </citation>
    <scope>NUCLEOTIDE SEQUENCE [LARGE SCALE GENOMIC DNA]</scope>
    <source>
        <strain evidence="4 5">L8b</strain>
    </source>
</reference>
<feature type="domain" description="RNA 2-O ribose methyltransferase substrate binding" evidence="3">
    <location>
        <begin position="2"/>
        <end position="78"/>
    </location>
</feature>
<dbReference type="SUPFAM" id="SSF75217">
    <property type="entry name" value="alpha/beta knot"/>
    <property type="match status" value="1"/>
</dbReference>
<evidence type="ECO:0000256" key="1">
    <source>
        <dbReference type="ARBA" id="ARBA00022603"/>
    </source>
</evidence>
<reference evidence="5" key="2">
    <citation type="submission" date="2019-07" db="EMBL/GenBank/DDBJ databases">
        <title>Helicobacter labacensis sp. nov., Helicobacter mehlei sp. nov. and Helicobacter vulpis sp. nov., isolated from gastric mucosa of red fox (Vulpis vulpis).</title>
        <authorList>
            <person name="Papic B."/>
        </authorList>
    </citation>
    <scope>NUCLEOTIDE SEQUENCE [LARGE SCALE GENOMIC DNA]</scope>
    <source>
        <strain evidence="5">L8b</strain>
    </source>
</reference>
<accession>A0A553USC3</accession>
<dbReference type="GO" id="GO:0032259">
    <property type="term" value="P:methylation"/>
    <property type="evidence" value="ECO:0007669"/>
    <property type="project" value="UniProtKB-KW"/>
</dbReference>
<dbReference type="InterPro" id="IPR001537">
    <property type="entry name" value="SpoU_MeTrfase"/>
</dbReference>
<dbReference type="EMBL" id="VKGC01000012">
    <property type="protein sequence ID" value="TSA83092.1"/>
    <property type="molecule type" value="Genomic_DNA"/>
</dbReference>
<organism evidence="4 5">
    <name type="scientific">Helicobacter mehlei</name>
    <dbReference type="NCBI Taxonomy" id="2316080"/>
    <lineage>
        <taxon>Bacteria</taxon>
        <taxon>Pseudomonadati</taxon>
        <taxon>Campylobacterota</taxon>
        <taxon>Epsilonproteobacteria</taxon>
        <taxon>Campylobacterales</taxon>
        <taxon>Helicobacteraceae</taxon>
        <taxon>Helicobacter</taxon>
    </lineage>
</organism>
<dbReference type="InterPro" id="IPR029064">
    <property type="entry name" value="Ribosomal_eL30-like_sf"/>
</dbReference>
<dbReference type="CDD" id="cd18095">
    <property type="entry name" value="SpoU-like_rRNA-MTase"/>
    <property type="match status" value="1"/>
</dbReference>
<dbReference type="GO" id="GO:0006396">
    <property type="term" value="P:RNA processing"/>
    <property type="evidence" value="ECO:0007669"/>
    <property type="project" value="InterPro"/>
</dbReference>
<evidence type="ECO:0000313" key="5">
    <source>
        <dbReference type="Proteomes" id="UP000319322"/>
    </source>
</evidence>
<gene>
    <name evidence="4" type="ORF">FNE76_05420</name>
</gene>
<dbReference type="RefSeq" id="WP_120948825.1">
    <property type="nucleotide sequence ID" value="NZ_QXQS01000037.1"/>
</dbReference>
<dbReference type="Pfam" id="PF08032">
    <property type="entry name" value="SpoU_sub_bind"/>
    <property type="match status" value="1"/>
</dbReference>
<dbReference type="PANTHER" id="PTHR46429:SF1">
    <property type="entry name" value="23S RRNA (GUANOSINE-2'-O-)-METHYLTRANSFERASE RLMB"/>
    <property type="match status" value="1"/>
</dbReference>
<keyword evidence="2 4" id="KW-0808">Transferase</keyword>
<name>A0A553USC3_9HELI</name>
<comment type="caution">
    <text evidence="4">The sequence shown here is derived from an EMBL/GenBank/DDBJ whole genome shotgun (WGS) entry which is preliminary data.</text>
</comment>
<dbReference type="Pfam" id="PF00588">
    <property type="entry name" value="SpoU_methylase"/>
    <property type="match status" value="1"/>
</dbReference>
<proteinExistence type="predicted"/>
<dbReference type="Gene3D" id="3.30.1330.30">
    <property type="match status" value="1"/>
</dbReference>
<evidence type="ECO:0000313" key="4">
    <source>
        <dbReference type="EMBL" id="TSA83092.1"/>
    </source>
</evidence>
<dbReference type="InterPro" id="IPR004441">
    <property type="entry name" value="rRNA_MeTrfase_TrmH"/>
</dbReference>
<dbReference type="InterPro" id="IPR029026">
    <property type="entry name" value="tRNA_m1G_MTases_N"/>
</dbReference>